<dbReference type="Proteomes" id="UP000185544">
    <property type="component" value="Chromosome"/>
</dbReference>
<comment type="subcellular location">
    <subcellularLocation>
        <location evidence="1">Membrane</location>
        <topology evidence="1">Multi-pass membrane protein</topology>
    </subcellularLocation>
</comment>
<feature type="transmembrane region" description="Helical" evidence="6">
    <location>
        <begin position="149"/>
        <end position="176"/>
    </location>
</feature>
<reference evidence="7 8" key="1">
    <citation type="submission" date="2016-08" db="EMBL/GenBank/DDBJ databases">
        <title>Identification and validation of antigenic proteins from Pajaroellobacter abortibovis using de-novo genome sequence assembly and reverse vaccinology.</title>
        <authorList>
            <person name="Welly B.T."/>
            <person name="Miller M.R."/>
            <person name="Stott J.L."/>
            <person name="Blanchard M.T."/>
            <person name="Islas-Trejo A.D."/>
            <person name="O'Rourke S.M."/>
            <person name="Young A.E."/>
            <person name="Medrano J.F."/>
            <person name="Van Eenennaam A.L."/>
        </authorList>
    </citation>
    <scope>NUCLEOTIDE SEQUENCE [LARGE SCALE GENOMIC DNA]</scope>
    <source>
        <strain evidence="7 8">BTF92-0548A/99-0131</strain>
    </source>
</reference>
<sequence>MDYPSAFTSSLQRSLATALVAGTLLLAYTLREVLFSLFFSFFLAYALHPFASRLERIGFSRPLASIITMLGIALLFISTLMYSIPLLIDELYDSAIEFPQQLVKAQMKIEPWLWKFFKMKTPHSINELNRAWISKIQTPLPTLFNALGIILFGTLSYVRIACSLLLIFLFSIYFLIDFNRLITCAALLVPRPWSSTVTSTAMEIHDSLGEYLRGQLRANVVLAALYSLGLWILDVRLAIPIGMITGFLAFIPYFGFGLGVSLTLTVTLLDWQGPEHIVGAILTMLLIQVADALVITPRIVASSIGLTPVEVLLTTVVMASLFGFTGVLFAVPFGAISKILLKRGLDVYWRSSLYQGPKYSSTLPPL</sequence>
<dbReference type="AlphaFoldDB" id="A0A1L6MXU7"/>
<feature type="transmembrane region" description="Helical" evidence="6">
    <location>
        <begin position="312"/>
        <end position="336"/>
    </location>
</feature>
<keyword evidence="3 6" id="KW-0812">Transmembrane</keyword>
<evidence type="ECO:0000256" key="1">
    <source>
        <dbReference type="ARBA" id="ARBA00004141"/>
    </source>
</evidence>
<dbReference type="RefSeq" id="WP_075276961.1">
    <property type="nucleotide sequence ID" value="NZ_CP016908.1"/>
</dbReference>
<dbReference type="EMBL" id="CP016908">
    <property type="protein sequence ID" value="APS00296.1"/>
    <property type="molecule type" value="Genomic_DNA"/>
</dbReference>
<dbReference type="GO" id="GO:0055085">
    <property type="term" value="P:transmembrane transport"/>
    <property type="evidence" value="ECO:0007669"/>
    <property type="project" value="TreeGrafter"/>
</dbReference>
<dbReference type="Pfam" id="PF01594">
    <property type="entry name" value="AI-2E_transport"/>
    <property type="match status" value="1"/>
</dbReference>
<dbReference type="GO" id="GO:0016020">
    <property type="term" value="C:membrane"/>
    <property type="evidence" value="ECO:0007669"/>
    <property type="project" value="UniProtKB-SubCell"/>
</dbReference>
<organism evidence="7 8">
    <name type="scientific">Pajaroellobacter abortibovis</name>
    <dbReference type="NCBI Taxonomy" id="1882918"/>
    <lineage>
        <taxon>Bacteria</taxon>
        <taxon>Pseudomonadati</taxon>
        <taxon>Myxococcota</taxon>
        <taxon>Polyangia</taxon>
        <taxon>Polyangiales</taxon>
        <taxon>Polyangiaceae</taxon>
    </lineage>
</organism>
<keyword evidence="8" id="KW-1185">Reference proteome</keyword>
<keyword evidence="4 6" id="KW-1133">Transmembrane helix</keyword>
<dbReference type="STRING" id="1882918.BCY86_06075"/>
<feature type="transmembrane region" description="Helical" evidence="6">
    <location>
        <begin position="277"/>
        <end position="300"/>
    </location>
</feature>
<keyword evidence="5 6" id="KW-0472">Membrane</keyword>
<feature type="transmembrane region" description="Helical" evidence="6">
    <location>
        <begin position="63"/>
        <end position="84"/>
    </location>
</feature>
<dbReference type="KEGG" id="pabo:BCY86_06075"/>
<feature type="transmembrane region" description="Helical" evidence="6">
    <location>
        <begin position="239"/>
        <end position="265"/>
    </location>
</feature>
<dbReference type="PANTHER" id="PTHR21716:SF64">
    <property type="entry name" value="AI-2 TRANSPORT PROTEIN TQSA"/>
    <property type="match status" value="1"/>
</dbReference>
<evidence type="ECO:0008006" key="9">
    <source>
        <dbReference type="Google" id="ProtNLM"/>
    </source>
</evidence>
<protein>
    <recommendedName>
        <fullName evidence="9">AI-2E family transporter</fullName>
    </recommendedName>
</protein>
<evidence type="ECO:0000256" key="2">
    <source>
        <dbReference type="ARBA" id="ARBA00009773"/>
    </source>
</evidence>
<evidence type="ECO:0000313" key="8">
    <source>
        <dbReference type="Proteomes" id="UP000185544"/>
    </source>
</evidence>
<evidence type="ECO:0000256" key="3">
    <source>
        <dbReference type="ARBA" id="ARBA00022692"/>
    </source>
</evidence>
<accession>A0A1L6MXU7</accession>
<comment type="similarity">
    <text evidence="2">Belongs to the autoinducer-2 exporter (AI-2E) (TC 2.A.86) family.</text>
</comment>
<gene>
    <name evidence="7" type="ORF">BCY86_06075</name>
</gene>
<dbReference type="InterPro" id="IPR002549">
    <property type="entry name" value="AI-2E-like"/>
</dbReference>
<proteinExistence type="inferred from homology"/>
<evidence type="ECO:0000256" key="5">
    <source>
        <dbReference type="ARBA" id="ARBA00023136"/>
    </source>
</evidence>
<evidence type="ECO:0000256" key="6">
    <source>
        <dbReference type="SAM" id="Phobius"/>
    </source>
</evidence>
<evidence type="ECO:0000313" key="7">
    <source>
        <dbReference type="EMBL" id="APS00296.1"/>
    </source>
</evidence>
<feature type="transmembrane region" description="Helical" evidence="6">
    <location>
        <begin position="216"/>
        <end position="233"/>
    </location>
</feature>
<dbReference type="OrthoDB" id="5391695at2"/>
<name>A0A1L6MXU7_9BACT</name>
<evidence type="ECO:0000256" key="4">
    <source>
        <dbReference type="ARBA" id="ARBA00022989"/>
    </source>
</evidence>
<dbReference type="PANTHER" id="PTHR21716">
    <property type="entry name" value="TRANSMEMBRANE PROTEIN"/>
    <property type="match status" value="1"/>
</dbReference>